<comment type="catalytic activity">
    <reaction evidence="1">
        <text>beta-D-ribopyranose = beta-D-ribofuranose</text>
        <dbReference type="Rhea" id="RHEA:25432"/>
        <dbReference type="ChEBI" id="CHEBI:27476"/>
        <dbReference type="ChEBI" id="CHEBI:47002"/>
        <dbReference type="EC" id="5.4.99.62"/>
    </reaction>
</comment>
<comment type="caution">
    <text evidence="6">The sequence shown here is derived from an EMBL/GenBank/DDBJ whole genome shotgun (WGS) entry which is preliminary data.</text>
</comment>
<proteinExistence type="predicted"/>
<dbReference type="AlphaFoldDB" id="A0A9X8ELV1"/>
<name>A0A9X8ELV1_PSEPU</name>
<dbReference type="InterPro" id="IPR007721">
    <property type="entry name" value="RbsD_FucU"/>
</dbReference>
<dbReference type="PANTHER" id="PTHR37831:SF1">
    <property type="entry name" value="D-RIBOSE PYRANASE"/>
    <property type="match status" value="1"/>
</dbReference>
<sequence length="164" mass="18467">MSKTRLLHERLAAIVSTLRHGEMVYIADAGSGTSSASLVPLADDVEIIDIAVFTGCPTVAQLLPVLWEVGDFEAAFVTENMRQANPEARELVQRLTGPEHIHELRYLPEFYDLRNRCKVFIQTGDYGVHSNVILVAGYPSPPIPVNWLTNPHWFEQLRNEQNKD</sequence>
<keyword evidence="5" id="KW-0119">Carbohydrate metabolism</keyword>
<gene>
    <name evidence="6" type="ORF">EDF85_0715</name>
</gene>
<dbReference type="InterPro" id="IPR023064">
    <property type="entry name" value="D-ribose_pyranase"/>
</dbReference>
<dbReference type="GO" id="GO:0019303">
    <property type="term" value="P:D-ribose catabolic process"/>
    <property type="evidence" value="ECO:0007669"/>
    <property type="project" value="TreeGrafter"/>
</dbReference>
<evidence type="ECO:0000256" key="3">
    <source>
        <dbReference type="ARBA" id="ARBA00022490"/>
    </source>
</evidence>
<dbReference type="InterPro" id="IPR023750">
    <property type="entry name" value="RbsD-like_sf"/>
</dbReference>
<evidence type="ECO:0000256" key="4">
    <source>
        <dbReference type="ARBA" id="ARBA00023235"/>
    </source>
</evidence>
<accession>A0A9X8ELV1</accession>
<dbReference type="Proteomes" id="UP000269115">
    <property type="component" value="Unassembled WGS sequence"/>
</dbReference>
<organism evidence="6 7">
    <name type="scientific">Pseudomonas putida</name>
    <name type="common">Arthrobacter siderocapsulatus</name>
    <dbReference type="NCBI Taxonomy" id="303"/>
    <lineage>
        <taxon>Bacteria</taxon>
        <taxon>Pseudomonadati</taxon>
        <taxon>Pseudomonadota</taxon>
        <taxon>Gammaproteobacteria</taxon>
        <taxon>Pseudomonadales</taxon>
        <taxon>Pseudomonadaceae</taxon>
        <taxon>Pseudomonas</taxon>
    </lineage>
</organism>
<dbReference type="GO" id="GO:0016872">
    <property type="term" value="F:intramolecular lyase activity"/>
    <property type="evidence" value="ECO:0007669"/>
    <property type="project" value="InterPro"/>
</dbReference>
<dbReference type="GO" id="GO:0062193">
    <property type="term" value="F:D-ribose pyranase activity"/>
    <property type="evidence" value="ECO:0007669"/>
    <property type="project" value="UniProtKB-EC"/>
</dbReference>
<dbReference type="SUPFAM" id="SSF102546">
    <property type="entry name" value="RbsD-like"/>
    <property type="match status" value="1"/>
</dbReference>
<evidence type="ECO:0000313" key="6">
    <source>
        <dbReference type="EMBL" id="ROQ52965.1"/>
    </source>
</evidence>
<dbReference type="GO" id="GO:0048029">
    <property type="term" value="F:monosaccharide binding"/>
    <property type="evidence" value="ECO:0007669"/>
    <property type="project" value="InterPro"/>
</dbReference>
<evidence type="ECO:0000256" key="5">
    <source>
        <dbReference type="ARBA" id="ARBA00023277"/>
    </source>
</evidence>
<evidence type="ECO:0000313" key="7">
    <source>
        <dbReference type="Proteomes" id="UP000269115"/>
    </source>
</evidence>
<dbReference type="PANTHER" id="PTHR37831">
    <property type="entry name" value="D-RIBOSE PYRANASE"/>
    <property type="match status" value="1"/>
</dbReference>
<dbReference type="Gene3D" id="3.40.1650.10">
    <property type="entry name" value="RbsD-like domain"/>
    <property type="match status" value="1"/>
</dbReference>
<protein>
    <recommendedName>
        <fullName evidence="2">D-ribose pyranase</fullName>
        <ecNumber evidence="2">5.4.99.62</ecNumber>
    </recommendedName>
</protein>
<dbReference type="Pfam" id="PF05025">
    <property type="entry name" value="RbsD_FucU"/>
    <property type="match status" value="1"/>
</dbReference>
<keyword evidence="3" id="KW-0963">Cytoplasm</keyword>
<dbReference type="EMBL" id="RJUR01000011">
    <property type="protein sequence ID" value="ROQ52965.1"/>
    <property type="molecule type" value="Genomic_DNA"/>
</dbReference>
<dbReference type="RefSeq" id="WP_123752393.1">
    <property type="nucleotide sequence ID" value="NZ_RJUR01000011.1"/>
</dbReference>
<dbReference type="GO" id="GO:0005829">
    <property type="term" value="C:cytosol"/>
    <property type="evidence" value="ECO:0007669"/>
    <property type="project" value="TreeGrafter"/>
</dbReference>
<dbReference type="EC" id="5.4.99.62" evidence="2"/>
<evidence type="ECO:0000256" key="2">
    <source>
        <dbReference type="ARBA" id="ARBA00012862"/>
    </source>
</evidence>
<evidence type="ECO:0000256" key="1">
    <source>
        <dbReference type="ARBA" id="ARBA00000223"/>
    </source>
</evidence>
<reference evidence="6 7" key="1">
    <citation type="submission" date="2018-11" db="EMBL/GenBank/DDBJ databases">
        <title>Genomic analyses of the natural microbiome of Caenorhabditis elegans.</title>
        <authorList>
            <person name="Samuel B."/>
        </authorList>
    </citation>
    <scope>NUCLEOTIDE SEQUENCE [LARGE SCALE GENOMIC DNA]</scope>
    <source>
        <strain evidence="6 7">BIGb0473</strain>
    </source>
</reference>
<keyword evidence="4" id="KW-0413">Isomerase</keyword>